<dbReference type="Proteomes" id="UP001598300">
    <property type="component" value="Unassembled WGS sequence"/>
</dbReference>
<keyword evidence="2" id="KW-1185">Reference proteome</keyword>
<dbReference type="EMBL" id="JBHXPM010000028">
    <property type="protein sequence ID" value="MFD3959513.1"/>
    <property type="molecule type" value="Genomic_DNA"/>
</dbReference>
<name>A0ABW6E3W3_9ACTN</name>
<evidence type="ECO:0000313" key="1">
    <source>
        <dbReference type="EMBL" id="MFD3959513.1"/>
    </source>
</evidence>
<dbReference type="InterPro" id="IPR036614">
    <property type="entry name" value="RusA-like_sf"/>
</dbReference>
<gene>
    <name evidence="1" type="ORF">ACFWR3_26000</name>
</gene>
<evidence type="ECO:0000313" key="2">
    <source>
        <dbReference type="Proteomes" id="UP001598300"/>
    </source>
</evidence>
<organism evidence="1 2">
    <name type="scientific">Streptomyces bacillaris</name>
    <dbReference type="NCBI Taxonomy" id="68179"/>
    <lineage>
        <taxon>Bacteria</taxon>
        <taxon>Bacillati</taxon>
        <taxon>Actinomycetota</taxon>
        <taxon>Actinomycetes</taxon>
        <taxon>Kitasatosporales</taxon>
        <taxon>Streptomycetaceae</taxon>
        <taxon>Streptomyces</taxon>
    </lineage>
</organism>
<comment type="caution">
    <text evidence="1">The sequence shown here is derived from an EMBL/GenBank/DDBJ whole genome shotgun (WGS) entry which is preliminary data.</text>
</comment>
<dbReference type="Gene3D" id="3.30.1330.70">
    <property type="entry name" value="Holliday junction resolvase RusA"/>
    <property type="match status" value="1"/>
</dbReference>
<sequence>MDLSRLIELTSGDDPRARVDGLLRVYEEATGEHLRQPLLREEADRVRLWMMHSDLPWVVYRRLAVGANVHASLASKAGFVQQAACGVCDLLPLDGPIARPSFFPISVPPFTKQNAAKRKEIHERVVREMERAVDKREDPRTWDGLPICATVVAVQDQNRNTIDADNAANAILDTLQGTVIVNDAAIQHVSAYRMKAPETKGYYLIGLRPVYPLECDVVDLVARVKDVSPLMGLQEEE</sequence>
<proteinExistence type="predicted"/>
<dbReference type="RefSeq" id="WP_141760847.1">
    <property type="nucleotide sequence ID" value="NZ_JBHVRE010000028.1"/>
</dbReference>
<reference evidence="1 2" key="1">
    <citation type="submission" date="2024-09" db="EMBL/GenBank/DDBJ databases">
        <title>The Natural Products Discovery Center: Release of the First 8490 Sequenced Strains for Exploring Actinobacteria Biosynthetic Diversity.</title>
        <authorList>
            <person name="Kalkreuter E."/>
            <person name="Kautsar S.A."/>
            <person name="Yang D."/>
            <person name="Bader C.D."/>
            <person name="Teijaro C.N."/>
            <person name="Fluegel L."/>
            <person name="Davis C.M."/>
            <person name="Simpson J.R."/>
            <person name="Lauterbach L."/>
            <person name="Steele A.D."/>
            <person name="Gui C."/>
            <person name="Meng S."/>
            <person name="Li G."/>
            <person name="Viehrig K."/>
            <person name="Ye F."/>
            <person name="Su P."/>
            <person name="Kiefer A.F."/>
            <person name="Nichols A."/>
            <person name="Cepeda A.J."/>
            <person name="Yan W."/>
            <person name="Fan B."/>
            <person name="Jiang Y."/>
            <person name="Adhikari A."/>
            <person name="Zheng C.-J."/>
            <person name="Schuster L."/>
            <person name="Cowan T.M."/>
            <person name="Smanski M.J."/>
            <person name="Chevrette M.G."/>
            <person name="De Carvalho L.P.S."/>
            <person name="Shen B."/>
        </authorList>
    </citation>
    <scope>NUCLEOTIDE SEQUENCE [LARGE SCALE GENOMIC DNA]</scope>
    <source>
        <strain evidence="1 2">NPDC058584</strain>
    </source>
</reference>
<accession>A0ABW6E3W3</accession>
<protein>
    <submittedName>
        <fullName evidence="1">Uncharacterized protein</fullName>
    </submittedName>
</protein>
<dbReference type="SUPFAM" id="SSF103084">
    <property type="entry name" value="Holliday junction resolvase RusA"/>
    <property type="match status" value="1"/>
</dbReference>